<reference evidence="2 3" key="1">
    <citation type="journal article" date="2017" name="BMC Genomics">
        <title>Whole-genome assembly of Babesia ovata and comparative genomics between closely related pathogens.</title>
        <authorList>
            <person name="Yamagishi J."/>
            <person name="Asada M."/>
            <person name="Hakimi H."/>
            <person name="Tanaka T.Q."/>
            <person name="Sugimoto C."/>
            <person name="Kawazu S."/>
        </authorList>
    </citation>
    <scope>NUCLEOTIDE SEQUENCE [LARGE SCALE GENOMIC DNA]</scope>
    <source>
        <strain evidence="2 3">Miyake</strain>
    </source>
</reference>
<proteinExistence type="predicted"/>
<evidence type="ECO:0008006" key="4">
    <source>
        <dbReference type="Google" id="ProtNLM"/>
    </source>
</evidence>
<dbReference type="AlphaFoldDB" id="A0A2H6KJQ1"/>
<gene>
    <name evidence="2" type="ORF">BOVATA_047180</name>
</gene>
<dbReference type="RefSeq" id="XP_028869468.1">
    <property type="nucleotide sequence ID" value="XM_029013635.1"/>
</dbReference>
<dbReference type="EMBL" id="BDSA01000024">
    <property type="protein sequence ID" value="GBE63225.1"/>
    <property type="molecule type" value="Genomic_DNA"/>
</dbReference>
<protein>
    <recommendedName>
        <fullName evidence="4">Extracellular matrix-binding ebh</fullName>
    </recommendedName>
</protein>
<evidence type="ECO:0000313" key="3">
    <source>
        <dbReference type="Proteomes" id="UP000236319"/>
    </source>
</evidence>
<evidence type="ECO:0000313" key="2">
    <source>
        <dbReference type="EMBL" id="GBE63225.1"/>
    </source>
</evidence>
<dbReference type="Proteomes" id="UP000236319">
    <property type="component" value="Unassembled WGS sequence"/>
</dbReference>
<dbReference type="Gene3D" id="1.20.120.20">
    <property type="entry name" value="Apolipoprotein"/>
    <property type="match status" value="1"/>
</dbReference>
<feature type="coiled-coil region" evidence="1">
    <location>
        <begin position="199"/>
        <end position="262"/>
    </location>
</feature>
<dbReference type="GeneID" id="39876995"/>
<evidence type="ECO:0000256" key="1">
    <source>
        <dbReference type="SAM" id="Coils"/>
    </source>
</evidence>
<name>A0A2H6KJQ1_9APIC</name>
<comment type="caution">
    <text evidence="2">The sequence shown here is derived from an EMBL/GenBank/DDBJ whole genome shotgun (WGS) entry which is preliminary data.</text>
</comment>
<organism evidence="2 3">
    <name type="scientific">Babesia ovata</name>
    <dbReference type="NCBI Taxonomy" id="189622"/>
    <lineage>
        <taxon>Eukaryota</taxon>
        <taxon>Sar</taxon>
        <taxon>Alveolata</taxon>
        <taxon>Apicomplexa</taxon>
        <taxon>Aconoidasida</taxon>
        <taxon>Piroplasmida</taxon>
        <taxon>Babesiidae</taxon>
        <taxon>Babesia</taxon>
    </lineage>
</organism>
<accession>A0A2H6KJQ1</accession>
<sequence length="630" mass="70147">MSFLHGVLDNIKGHLGQHKGSLDSALTSLKDTNNNGIAKYRTAIAAVADGVRAYNESVVKSNESVKSVVNTLQGQVGENFKNTVSHILPENGVSGAPTNYSDRDVSRAVDQINDKLQQCQNNAATFVTNLDISNTSRSPHKDRINDLNAKLKDKLESVRRTVAYESGRLGRVKEQEEKVLKATTDKITEALSALQNCVNDRIEKDIKKLLADLRDKVQKILEELKEISKKLREYVMQLQKWIREADIDVEKVMKEVKKIENKAPGILNQMNVEDEAKKLKKKGEEIYCKFKYATTEVKEKVTEALEAVKAMDDELKKDLHGVRSEISNKVEEIKEKIKKLGENFGSDIATSASGNRGKEIVQIVFEKFRDTFGEIKGTTHKPGLEKVEAGVRGYAWEFKEGDTFTKIVQGWLEDNILGKHKLVEKCLKNYVDGKGAAKPTAYNAASEMYEPIRTAFATTLKADANQIIKKAVDAFTTAKVETEDGDITQNIKKVQNVCKQFAQELDNARANEVGDIVQEIERILTEQNKLNKSPANFYRYHLNDAVEAILVALSTTAREAAKTLEQFALTVRPSGTGSIAAKIDAVNKKADDLFNKLKTALGRPPTGGQTENHAQAVDAAIQQDRWWPSN</sequence>
<keyword evidence="1" id="KW-0175">Coiled coil</keyword>
<keyword evidence="3" id="KW-1185">Reference proteome</keyword>
<dbReference type="VEuPathDB" id="PiroplasmaDB:BOVATA_047180"/>